<evidence type="ECO:0000313" key="3">
    <source>
        <dbReference type="EMBL" id="CAD7088397.1"/>
    </source>
</evidence>
<protein>
    <recommendedName>
        <fullName evidence="2">Anillin homology domain-containing protein</fullName>
    </recommendedName>
</protein>
<feature type="compositionally biased region" description="Low complexity" evidence="1">
    <location>
        <begin position="521"/>
        <end position="546"/>
    </location>
</feature>
<evidence type="ECO:0000259" key="2">
    <source>
        <dbReference type="Pfam" id="PF08174"/>
    </source>
</evidence>
<dbReference type="PANTHER" id="PTHR21538">
    <property type="entry name" value="ANILLIN/RHOTEKIN RTKN"/>
    <property type="match status" value="1"/>
</dbReference>
<feature type="region of interest" description="Disordered" evidence="1">
    <location>
        <begin position="15"/>
        <end position="44"/>
    </location>
</feature>
<evidence type="ECO:0000256" key="1">
    <source>
        <dbReference type="SAM" id="MobiDB-lite"/>
    </source>
</evidence>
<dbReference type="GO" id="GO:0005826">
    <property type="term" value="C:actomyosin contractile ring"/>
    <property type="evidence" value="ECO:0007669"/>
    <property type="project" value="TreeGrafter"/>
</dbReference>
<dbReference type="GO" id="GO:0000281">
    <property type="term" value="P:mitotic cytokinesis"/>
    <property type="evidence" value="ECO:0007669"/>
    <property type="project" value="TreeGrafter"/>
</dbReference>
<name>A0A7R8YXY7_HERIL</name>
<dbReference type="AlphaFoldDB" id="A0A7R8YXY7"/>
<feature type="domain" description="Anillin homology" evidence="2">
    <location>
        <begin position="162"/>
        <end position="303"/>
    </location>
</feature>
<dbReference type="GO" id="GO:0000915">
    <property type="term" value="P:actomyosin contractile ring assembly"/>
    <property type="evidence" value="ECO:0007669"/>
    <property type="project" value="TreeGrafter"/>
</dbReference>
<dbReference type="EMBL" id="LR899012">
    <property type="protein sequence ID" value="CAD7088397.1"/>
    <property type="molecule type" value="Genomic_DNA"/>
</dbReference>
<accession>A0A7R8YXY7</accession>
<sequence>MESCFPPLAAALSLRSSSNSKSQRNRHNSGGPIPNDIYSVGDTKNADDQEFNAKLEVLQDLDLYYIRQIASSLKELDLEQKIDLEIKMREGSAKLLAACNNPKNLSSSGVVNGNNSTNSHNTQILEAAKNLLTSNERMTAYLAELQRRKRDRDTIAKAKPLAKVSFSELRMPLMWRDSDHFKNKGDYRRFAVFCLAKIGTEIYDTSLLCPVDRNLTDICFNDAILFTNVTPDFELKLEVYAVMMESDLSIASTRRKIKNTIHSSISRTVGKRLAANLNDELNNTKIGPKFELIATAQLTLNEASSEAHTHDLVLASNNATLNVNNKLPLFGHFCCRLAVCPDSYEQASQAGQLSLLPKGPTRQVDGYARLQAFRIEIWDDEKAFQANCQSRRCVNITRDTKLKLKGETDIVLTNMEEGVVEEYIFRASSNEVQKWYSSLKKAIKEHIQWGHIMLSEPMQLAVPGNARNYSVRSSRQGSLYDQVPILESTDIRQSSRPTVHDIFAIPISRNTSPTMNEFRSRAYSSGRSSTHSSSTISAGSVGSISSRKSHWPFSNK</sequence>
<dbReference type="Proteomes" id="UP000594454">
    <property type="component" value="Chromosome 4"/>
</dbReference>
<feature type="region of interest" description="Disordered" evidence="1">
    <location>
        <begin position="520"/>
        <end position="556"/>
    </location>
</feature>
<dbReference type="InterPro" id="IPR051364">
    <property type="entry name" value="Cytokinesis/Rho-signaling"/>
</dbReference>
<dbReference type="GO" id="GO:0031106">
    <property type="term" value="P:septin ring organization"/>
    <property type="evidence" value="ECO:0007669"/>
    <property type="project" value="TreeGrafter"/>
</dbReference>
<evidence type="ECO:0000313" key="4">
    <source>
        <dbReference type="Proteomes" id="UP000594454"/>
    </source>
</evidence>
<dbReference type="InterPro" id="IPR012966">
    <property type="entry name" value="AHD"/>
</dbReference>
<gene>
    <name evidence="3" type="ORF">HERILL_LOCUS11023</name>
</gene>
<keyword evidence="4" id="KW-1185">Reference proteome</keyword>
<dbReference type="OrthoDB" id="5817051at2759"/>
<dbReference type="PANTHER" id="PTHR21538:SF24">
    <property type="entry name" value="PH DOMAIN-CONTAINING PROTEIN"/>
    <property type="match status" value="1"/>
</dbReference>
<dbReference type="Pfam" id="PF08174">
    <property type="entry name" value="Anillin"/>
    <property type="match status" value="1"/>
</dbReference>
<proteinExistence type="predicted"/>
<dbReference type="InParanoid" id="A0A7R8YXY7"/>
<reference evidence="3 4" key="1">
    <citation type="submission" date="2020-11" db="EMBL/GenBank/DDBJ databases">
        <authorList>
            <person name="Wallbank WR R."/>
            <person name="Pardo Diaz C."/>
            <person name="Kozak K."/>
            <person name="Martin S."/>
            <person name="Jiggins C."/>
            <person name="Moest M."/>
            <person name="Warren A I."/>
            <person name="Generalovic N T."/>
            <person name="Byers J.R.P. K."/>
            <person name="Montejo-Kovacevich G."/>
            <person name="Yen C E."/>
        </authorList>
    </citation>
    <scope>NUCLEOTIDE SEQUENCE [LARGE SCALE GENOMIC DNA]</scope>
</reference>
<organism evidence="3 4">
    <name type="scientific">Hermetia illucens</name>
    <name type="common">Black soldier fly</name>
    <dbReference type="NCBI Taxonomy" id="343691"/>
    <lineage>
        <taxon>Eukaryota</taxon>
        <taxon>Metazoa</taxon>
        <taxon>Ecdysozoa</taxon>
        <taxon>Arthropoda</taxon>
        <taxon>Hexapoda</taxon>
        <taxon>Insecta</taxon>
        <taxon>Pterygota</taxon>
        <taxon>Neoptera</taxon>
        <taxon>Endopterygota</taxon>
        <taxon>Diptera</taxon>
        <taxon>Brachycera</taxon>
        <taxon>Stratiomyomorpha</taxon>
        <taxon>Stratiomyidae</taxon>
        <taxon>Hermetiinae</taxon>
        <taxon>Hermetia</taxon>
    </lineage>
</organism>
<dbReference type="OMA" id="NPFWLPL"/>